<dbReference type="PATRIC" id="fig|1307.472.peg.2056"/>
<gene>
    <name evidence="1" type="ORF">ERS132462_00569</name>
    <name evidence="2" type="ORF">ERS132536_02184</name>
</gene>
<dbReference type="GO" id="GO:0004765">
    <property type="term" value="F:shikimate kinase activity"/>
    <property type="evidence" value="ECO:0007669"/>
    <property type="project" value="UniProtKB-EC"/>
</dbReference>
<evidence type="ECO:0000313" key="3">
    <source>
        <dbReference type="Proteomes" id="UP000072003"/>
    </source>
</evidence>
<dbReference type="Gene3D" id="3.40.50.300">
    <property type="entry name" value="P-loop containing nucleotide triphosphate hydrolases"/>
    <property type="match status" value="1"/>
</dbReference>
<organism evidence="2 4">
    <name type="scientific">Streptococcus suis</name>
    <dbReference type="NCBI Taxonomy" id="1307"/>
    <lineage>
        <taxon>Bacteria</taxon>
        <taxon>Bacillati</taxon>
        <taxon>Bacillota</taxon>
        <taxon>Bacilli</taxon>
        <taxon>Lactobacillales</taxon>
        <taxon>Streptococcaceae</taxon>
        <taxon>Streptococcus</taxon>
    </lineage>
</organism>
<dbReference type="EC" id="2.7.1.71" evidence="2"/>
<proteinExistence type="predicted"/>
<dbReference type="Proteomes" id="UP000072003">
    <property type="component" value="Unassembled WGS sequence"/>
</dbReference>
<keyword evidence="2" id="KW-0418">Kinase</keyword>
<dbReference type="SUPFAM" id="SSF52540">
    <property type="entry name" value="P-loop containing nucleoside triphosphate hydrolases"/>
    <property type="match status" value="1"/>
</dbReference>
<evidence type="ECO:0000313" key="4">
    <source>
        <dbReference type="Proteomes" id="UP000075182"/>
    </source>
</evidence>
<evidence type="ECO:0000313" key="1">
    <source>
        <dbReference type="EMBL" id="CYT96761.1"/>
    </source>
</evidence>
<dbReference type="RefSeq" id="WP_024387104.1">
    <property type="nucleotide sequence ID" value="NZ_BDMJ01000030.1"/>
</dbReference>
<dbReference type="Proteomes" id="UP000075182">
    <property type="component" value="Unassembled WGS sequence"/>
</dbReference>
<dbReference type="InterPro" id="IPR027417">
    <property type="entry name" value="P-loop_NTPase"/>
</dbReference>
<dbReference type="EMBL" id="FIFN01000004">
    <property type="protein sequence ID" value="CYT96761.1"/>
    <property type="molecule type" value="Genomic_DNA"/>
</dbReference>
<name>A0A0M9FHH0_STRSU</name>
<keyword evidence="2" id="KW-0808">Transferase</keyword>
<reference evidence="3 4" key="1">
    <citation type="submission" date="2016-02" db="EMBL/GenBank/DDBJ databases">
        <authorList>
            <consortium name="Pathogen Informatics"/>
        </authorList>
    </citation>
    <scope>NUCLEOTIDE SEQUENCE [LARGE SCALE GENOMIC DNA]</scope>
    <source>
        <strain evidence="1 3">LSS100</strain>
        <strain evidence="2 4">SS999</strain>
    </source>
</reference>
<dbReference type="AlphaFoldDB" id="A0A0M9FHH0"/>
<protein>
    <submittedName>
        <fullName evidence="2">Shikimate kinase</fullName>
        <ecNumber evidence="2">2.7.1.71</ecNumber>
    </submittedName>
</protein>
<evidence type="ECO:0000313" key="2">
    <source>
        <dbReference type="EMBL" id="CYY00400.1"/>
    </source>
</evidence>
<dbReference type="EMBL" id="FIMD01000028">
    <property type="protein sequence ID" value="CYY00400.1"/>
    <property type="molecule type" value="Genomic_DNA"/>
</dbReference>
<accession>A0A0M9FHH0</accession>
<sequence>MNLVIIGAQASGKMTIGQEVERLTDLVLFHNHESIDFVTKFFPMSDEARELINDIRMKFFETSAKTDLGLIFTVVIDFNDPADISFLEQIQAIYHSRNQAVLFIELETDLQERLRRNVTENRLQHKPWKRNIEWSEKDILDTMKFANFNPEFAPKQLDHYLKINNTRLSANDVAQLIIQKMEELEQEQTK</sequence>